<organism evidence="4 5">
    <name type="scientific">Candidatus Nitronereus thalassa</name>
    <dbReference type="NCBI Taxonomy" id="3020898"/>
    <lineage>
        <taxon>Bacteria</taxon>
        <taxon>Pseudomonadati</taxon>
        <taxon>Nitrospirota</taxon>
        <taxon>Nitrospiria</taxon>
        <taxon>Nitrospirales</taxon>
        <taxon>Nitrospiraceae</taxon>
        <taxon>Candidatus Nitronereus</taxon>
    </lineage>
</organism>
<evidence type="ECO:0000256" key="1">
    <source>
        <dbReference type="ARBA" id="ARBA00010529"/>
    </source>
</evidence>
<proteinExistence type="inferred from homology"/>
<keyword evidence="2" id="KW-0238">DNA-binding</keyword>
<dbReference type="PANTHER" id="PTHR33175:SF5">
    <property type="entry name" value="INTEGRATION HOST FACTOR SUBUNIT BETA"/>
    <property type="match status" value="1"/>
</dbReference>
<dbReference type="InterPro" id="IPR000119">
    <property type="entry name" value="Hist_DNA-bd"/>
</dbReference>
<dbReference type="PANTHER" id="PTHR33175">
    <property type="entry name" value="DNA-BINDING PROTEIN HU"/>
    <property type="match status" value="1"/>
</dbReference>
<evidence type="ECO:0000256" key="2">
    <source>
        <dbReference type="ARBA" id="ARBA00023125"/>
    </source>
</evidence>
<protein>
    <submittedName>
        <fullName evidence="4">Integration host factor subunit beta</fullName>
    </submittedName>
</protein>
<accession>A0ABU3K9Q2</accession>
<dbReference type="PRINTS" id="PR01727">
    <property type="entry name" value="DNABINDINGHU"/>
</dbReference>
<gene>
    <name evidence="4" type="ORF">PPG34_12360</name>
</gene>
<name>A0ABU3K9Q2_9BACT</name>
<sequence length="102" mass="11643">MHDPSRRGAMTKAHLIEKVTEKATTLSRRDAEKVVNCIFDSIRDALKKGEKTEIRGFGSFRLRIRRTKDGRNPKTGETVAVPEKRMPFFKAGKEIKELLNSD</sequence>
<comment type="similarity">
    <text evidence="1 3">Belongs to the bacterial histone-like protein family.</text>
</comment>
<evidence type="ECO:0000256" key="3">
    <source>
        <dbReference type="RuleBase" id="RU003939"/>
    </source>
</evidence>
<dbReference type="SUPFAM" id="SSF47729">
    <property type="entry name" value="IHF-like DNA-binding proteins"/>
    <property type="match status" value="1"/>
</dbReference>
<dbReference type="Gene3D" id="4.10.520.10">
    <property type="entry name" value="IHF-like DNA-binding proteins"/>
    <property type="match status" value="1"/>
</dbReference>
<reference evidence="4 5" key="1">
    <citation type="journal article" date="2023" name="ISME J.">
        <title>Cultivation and genomic characterization of novel and ubiquitous marine nitrite-oxidizing bacteria from the Nitrospirales.</title>
        <authorList>
            <person name="Mueller A.J."/>
            <person name="Daebeler A."/>
            <person name="Herbold C.W."/>
            <person name="Kirkegaard R.H."/>
            <person name="Daims H."/>
        </authorList>
    </citation>
    <scope>NUCLEOTIDE SEQUENCE [LARGE SCALE GENOMIC DNA]</scope>
    <source>
        <strain evidence="4 5">EB</strain>
    </source>
</reference>
<dbReference type="InterPro" id="IPR010992">
    <property type="entry name" value="IHF-like_DNA-bd_dom_sf"/>
</dbReference>
<keyword evidence="5" id="KW-1185">Reference proteome</keyword>
<dbReference type="Proteomes" id="UP001250932">
    <property type="component" value="Unassembled WGS sequence"/>
</dbReference>
<dbReference type="EMBL" id="JAQOUE010000001">
    <property type="protein sequence ID" value="MDT7043144.1"/>
    <property type="molecule type" value="Genomic_DNA"/>
</dbReference>
<dbReference type="CDD" id="cd13836">
    <property type="entry name" value="IHF_B"/>
    <property type="match status" value="1"/>
</dbReference>
<dbReference type="SMART" id="SM00411">
    <property type="entry name" value="BHL"/>
    <property type="match status" value="1"/>
</dbReference>
<dbReference type="Pfam" id="PF00216">
    <property type="entry name" value="Bac_DNA_binding"/>
    <property type="match status" value="1"/>
</dbReference>
<comment type="caution">
    <text evidence="4">The sequence shown here is derived from an EMBL/GenBank/DDBJ whole genome shotgun (WGS) entry which is preliminary data.</text>
</comment>
<evidence type="ECO:0000313" key="4">
    <source>
        <dbReference type="EMBL" id="MDT7043144.1"/>
    </source>
</evidence>
<evidence type="ECO:0000313" key="5">
    <source>
        <dbReference type="Proteomes" id="UP001250932"/>
    </source>
</evidence>